<feature type="transmembrane region" description="Helical" evidence="9">
    <location>
        <begin position="255"/>
        <end position="276"/>
    </location>
</feature>
<feature type="transmembrane region" description="Helical" evidence="9">
    <location>
        <begin position="372"/>
        <end position="392"/>
    </location>
</feature>
<dbReference type="GO" id="GO:0005886">
    <property type="term" value="C:plasma membrane"/>
    <property type="evidence" value="ECO:0007669"/>
    <property type="project" value="UniProtKB-SubCell"/>
</dbReference>
<gene>
    <name evidence="11" type="ORF">F8S09_02950</name>
</gene>
<dbReference type="Gene3D" id="1.20.1250.20">
    <property type="entry name" value="MFS general substrate transporter like domains"/>
    <property type="match status" value="2"/>
</dbReference>
<feature type="transmembrane region" description="Helical" evidence="9">
    <location>
        <begin position="20"/>
        <end position="42"/>
    </location>
</feature>
<evidence type="ECO:0000256" key="9">
    <source>
        <dbReference type="SAM" id="Phobius"/>
    </source>
</evidence>
<evidence type="ECO:0000256" key="2">
    <source>
        <dbReference type="ARBA" id="ARBA00022448"/>
    </source>
</evidence>
<dbReference type="Pfam" id="PF07690">
    <property type="entry name" value="MFS_1"/>
    <property type="match status" value="2"/>
</dbReference>
<feature type="domain" description="Major facilitator superfamily (MFS) profile" evidence="10">
    <location>
        <begin position="217"/>
        <end position="407"/>
    </location>
</feature>
<evidence type="ECO:0000256" key="4">
    <source>
        <dbReference type="ARBA" id="ARBA00022692"/>
    </source>
</evidence>
<dbReference type="Proteomes" id="UP000484842">
    <property type="component" value="Unassembled WGS sequence"/>
</dbReference>
<evidence type="ECO:0000313" key="12">
    <source>
        <dbReference type="Proteomes" id="UP000484842"/>
    </source>
</evidence>
<dbReference type="PANTHER" id="PTHR23513:SF9">
    <property type="entry name" value="ENTEROBACTIN EXPORTER ENTS"/>
    <property type="match status" value="1"/>
</dbReference>
<keyword evidence="3" id="KW-1003">Cell membrane</keyword>
<feature type="transmembrane region" description="Helical" evidence="9">
    <location>
        <begin position="176"/>
        <end position="196"/>
    </location>
</feature>
<feature type="transmembrane region" description="Helical" evidence="9">
    <location>
        <begin position="308"/>
        <end position="331"/>
    </location>
</feature>
<dbReference type="InterPro" id="IPR036259">
    <property type="entry name" value="MFS_trans_sf"/>
</dbReference>
<evidence type="ECO:0000256" key="1">
    <source>
        <dbReference type="ARBA" id="ARBA00004651"/>
    </source>
</evidence>
<comment type="caution">
    <text evidence="11">The sequence shown here is derived from an EMBL/GenBank/DDBJ whole genome shotgun (WGS) entry which is preliminary data.</text>
</comment>
<keyword evidence="2" id="KW-0813">Transport</keyword>
<evidence type="ECO:0000256" key="8">
    <source>
        <dbReference type="ARBA" id="ARBA00040914"/>
    </source>
</evidence>
<accession>A0A7X1NUM1</accession>
<keyword evidence="5 9" id="KW-1133">Transmembrane helix</keyword>
<reference evidence="11 12" key="1">
    <citation type="submission" date="2019-10" db="EMBL/GenBank/DDBJ databases">
        <title>Deinococcus sp. isolated from soil.</title>
        <authorList>
            <person name="Li Y."/>
            <person name="Wang J."/>
        </authorList>
    </citation>
    <scope>NUCLEOTIDE SEQUENCE [LARGE SCALE GENOMIC DNA]</scope>
    <source>
        <strain evidence="11 12">SDU3-2</strain>
    </source>
</reference>
<dbReference type="GO" id="GO:0022857">
    <property type="term" value="F:transmembrane transporter activity"/>
    <property type="evidence" value="ECO:0007669"/>
    <property type="project" value="InterPro"/>
</dbReference>
<sequence length="407" mass="42117">MPPASLFTVLRTRPLFRRLWLGAMVSGLGDTLSWLALTWYVLERTGGGTAVGGLLLCFALPAVVTAPLWGRAMDRFQPRPLMLADNVARAALVALIPLLDALGGLELWPVFLVAALMGALAPATQIGVRLYVPALLPDHELEGGNAAYGLTTQLPTVFGPALAGLLVGAWGAPRALGLDALTFLAMAWALLALPLLPRRKRAAGEERTPTGGGWPPAVLAVLGLTTLFYFGYGPLEAALPVFARETLGTGAQGYGVLWSALGVGTLGGTLLVGVLARSLPTRLVLVGIMALWGLCIAALPLVPGFGTVMAIMFVGGVVWGPYTALETTLLHRSVPAERQGRLFGLRTMLLGPAAPLGTALGGLLLLGVDAGGVIALSGLACVLGALVALPWLRRGTPPEESAPLAPP</sequence>
<name>A0A7X1NUM1_9DEIO</name>
<dbReference type="AlphaFoldDB" id="A0A7X1NUM1"/>
<dbReference type="EMBL" id="WBSL01000001">
    <property type="protein sequence ID" value="MPY65654.1"/>
    <property type="molecule type" value="Genomic_DNA"/>
</dbReference>
<organism evidence="11 12">
    <name type="scientific">Deinococcus terrestris</name>
    <dbReference type="NCBI Taxonomy" id="2651870"/>
    <lineage>
        <taxon>Bacteria</taxon>
        <taxon>Thermotogati</taxon>
        <taxon>Deinococcota</taxon>
        <taxon>Deinococci</taxon>
        <taxon>Deinococcales</taxon>
        <taxon>Deinococcaceae</taxon>
        <taxon>Deinococcus</taxon>
    </lineage>
</organism>
<dbReference type="PROSITE" id="PS50850">
    <property type="entry name" value="MFS"/>
    <property type="match status" value="1"/>
</dbReference>
<dbReference type="SUPFAM" id="SSF103473">
    <property type="entry name" value="MFS general substrate transporter"/>
    <property type="match status" value="1"/>
</dbReference>
<dbReference type="RefSeq" id="WP_152868771.1">
    <property type="nucleotide sequence ID" value="NZ_WBSL01000001.1"/>
</dbReference>
<evidence type="ECO:0000256" key="5">
    <source>
        <dbReference type="ARBA" id="ARBA00022989"/>
    </source>
</evidence>
<evidence type="ECO:0000259" key="10">
    <source>
        <dbReference type="PROSITE" id="PS50850"/>
    </source>
</evidence>
<keyword evidence="12" id="KW-1185">Reference proteome</keyword>
<dbReference type="InterPro" id="IPR011701">
    <property type="entry name" value="MFS"/>
</dbReference>
<evidence type="ECO:0000256" key="7">
    <source>
        <dbReference type="ARBA" id="ARBA00038075"/>
    </source>
</evidence>
<feature type="transmembrane region" description="Helical" evidence="9">
    <location>
        <begin position="343"/>
        <end position="366"/>
    </location>
</feature>
<feature type="transmembrane region" description="Helical" evidence="9">
    <location>
        <begin position="283"/>
        <end position="302"/>
    </location>
</feature>
<comment type="subcellular location">
    <subcellularLocation>
        <location evidence="1">Cell membrane</location>
        <topology evidence="1">Multi-pass membrane protein</topology>
    </subcellularLocation>
</comment>
<protein>
    <recommendedName>
        <fullName evidence="8">Multidrug efflux pump Tap</fullName>
    </recommendedName>
</protein>
<evidence type="ECO:0000313" key="11">
    <source>
        <dbReference type="EMBL" id="MPY65654.1"/>
    </source>
</evidence>
<keyword evidence="6 9" id="KW-0472">Membrane</keyword>
<evidence type="ECO:0000256" key="3">
    <source>
        <dbReference type="ARBA" id="ARBA00022475"/>
    </source>
</evidence>
<dbReference type="PANTHER" id="PTHR23513">
    <property type="entry name" value="INTEGRAL MEMBRANE EFFLUX PROTEIN-RELATED"/>
    <property type="match status" value="1"/>
</dbReference>
<keyword evidence="4 9" id="KW-0812">Transmembrane</keyword>
<comment type="similarity">
    <text evidence="7">Belongs to the major facilitator superfamily. Drug:H(+) antiporter-3 (DHA3) (TC 2.A.1.21) family.</text>
</comment>
<feature type="transmembrane region" description="Helical" evidence="9">
    <location>
        <begin position="48"/>
        <end position="69"/>
    </location>
</feature>
<feature type="transmembrane region" description="Helical" evidence="9">
    <location>
        <begin position="217"/>
        <end position="235"/>
    </location>
</feature>
<evidence type="ECO:0000256" key="6">
    <source>
        <dbReference type="ARBA" id="ARBA00023136"/>
    </source>
</evidence>
<proteinExistence type="inferred from homology"/>
<dbReference type="InterPro" id="IPR020846">
    <property type="entry name" value="MFS_dom"/>
</dbReference>
<dbReference type="CDD" id="cd06173">
    <property type="entry name" value="MFS_MefA_like"/>
    <property type="match status" value="1"/>
</dbReference>